<dbReference type="OrthoDB" id="221916at2157"/>
<reference evidence="2" key="2">
    <citation type="submission" date="2020-09" db="EMBL/GenBank/DDBJ databases">
        <authorList>
            <person name="Sun Q."/>
            <person name="Ohkuma M."/>
        </authorList>
    </citation>
    <scope>NUCLEOTIDE SEQUENCE</scope>
    <source>
        <strain evidence="2">JCM 19018</strain>
    </source>
</reference>
<keyword evidence="1" id="KW-1133">Transmembrane helix</keyword>
<evidence type="ECO:0000256" key="1">
    <source>
        <dbReference type="SAM" id="Phobius"/>
    </source>
</evidence>
<evidence type="ECO:0000313" key="2">
    <source>
        <dbReference type="EMBL" id="GGK59398.1"/>
    </source>
</evidence>
<feature type="transmembrane region" description="Helical" evidence="1">
    <location>
        <begin position="115"/>
        <end position="132"/>
    </location>
</feature>
<feature type="transmembrane region" description="Helical" evidence="1">
    <location>
        <begin position="21"/>
        <end position="43"/>
    </location>
</feature>
<dbReference type="EMBL" id="BMPD01000001">
    <property type="protein sequence ID" value="GGK59398.1"/>
    <property type="molecule type" value="Genomic_DNA"/>
</dbReference>
<keyword evidence="1" id="KW-0472">Membrane</keyword>
<accession>A0A830EX12</accession>
<name>A0A830EX12_9EURY</name>
<dbReference type="AlphaFoldDB" id="A0A830EX12"/>
<proteinExistence type="predicted"/>
<organism evidence="2 3">
    <name type="scientific">Haloarcula sebkhae</name>
    <dbReference type="NCBI Taxonomy" id="932660"/>
    <lineage>
        <taxon>Archaea</taxon>
        <taxon>Methanobacteriati</taxon>
        <taxon>Methanobacteriota</taxon>
        <taxon>Stenosarchaea group</taxon>
        <taxon>Halobacteria</taxon>
        <taxon>Halobacteriales</taxon>
        <taxon>Haloarculaceae</taxon>
        <taxon>Haloarcula</taxon>
    </lineage>
</organism>
<reference evidence="2" key="1">
    <citation type="journal article" date="2014" name="Int. J. Syst. Evol. Microbiol.">
        <title>Complete genome sequence of Corynebacterium casei LMG S-19264T (=DSM 44701T), isolated from a smear-ripened cheese.</title>
        <authorList>
            <consortium name="US DOE Joint Genome Institute (JGI-PGF)"/>
            <person name="Walter F."/>
            <person name="Albersmeier A."/>
            <person name="Kalinowski J."/>
            <person name="Ruckert C."/>
        </authorList>
    </citation>
    <scope>NUCLEOTIDE SEQUENCE</scope>
    <source>
        <strain evidence="2">JCM 19018</strain>
    </source>
</reference>
<dbReference type="RefSeq" id="WP_188975850.1">
    <property type="nucleotide sequence ID" value="NZ_BMPD01000001.1"/>
</dbReference>
<protein>
    <submittedName>
        <fullName evidence="2">Uncharacterized protein</fullName>
    </submittedName>
</protein>
<comment type="caution">
    <text evidence="2">The sequence shown here is derived from an EMBL/GenBank/DDBJ whole genome shotgun (WGS) entry which is preliminary data.</text>
</comment>
<keyword evidence="1" id="KW-0812">Transmembrane</keyword>
<gene>
    <name evidence="2" type="ORF">GCM10009067_09870</name>
</gene>
<dbReference type="Proteomes" id="UP000614221">
    <property type="component" value="Unassembled WGS sequence"/>
</dbReference>
<evidence type="ECO:0000313" key="3">
    <source>
        <dbReference type="Proteomes" id="UP000614221"/>
    </source>
</evidence>
<feature type="transmembrane region" description="Helical" evidence="1">
    <location>
        <begin position="82"/>
        <end position="103"/>
    </location>
</feature>
<sequence>MGQSIEELREASPTSEEKPSFGHLLLVWFLVGSSFRTLGFALVDAVPAAIPLSRMGAGLLFGTIVIVLLWSAGWHPSLPASAGYFVAETALNILLLLAFNLVFSRKLTPWMEVGLHTTSIALAATLVFTNYGRKIRNRVRQRIHSLLKLPSEDNSSSQE</sequence>
<feature type="transmembrane region" description="Helical" evidence="1">
    <location>
        <begin position="49"/>
        <end position="70"/>
    </location>
</feature>